<comment type="caution">
    <text evidence="1">The sequence shown here is derived from an EMBL/GenBank/DDBJ whole genome shotgun (WGS) entry which is preliminary data.</text>
</comment>
<reference evidence="1 2" key="1">
    <citation type="submission" date="2020-02" db="EMBL/GenBank/DDBJ databases">
        <title>Draft genome sequence of Haematococcus lacustris strain NIES-144.</title>
        <authorList>
            <person name="Morimoto D."/>
            <person name="Nakagawa S."/>
            <person name="Yoshida T."/>
            <person name="Sawayama S."/>
        </authorList>
    </citation>
    <scope>NUCLEOTIDE SEQUENCE [LARGE SCALE GENOMIC DNA]</scope>
    <source>
        <strain evidence="1 2">NIES-144</strain>
    </source>
</reference>
<keyword evidence="2" id="KW-1185">Reference proteome</keyword>
<accession>A0A699ZS32</accession>
<evidence type="ECO:0000313" key="1">
    <source>
        <dbReference type="EMBL" id="GFH25463.1"/>
    </source>
</evidence>
<organism evidence="1 2">
    <name type="scientific">Haematococcus lacustris</name>
    <name type="common">Green alga</name>
    <name type="synonym">Haematococcus pluvialis</name>
    <dbReference type="NCBI Taxonomy" id="44745"/>
    <lineage>
        <taxon>Eukaryota</taxon>
        <taxon>Viridiplantae</taxon>
        <taxon>Chlorophyta</taxon>
        <taxon>core chlorophytes</taxon>
        <taxon>Chlorophyceae</taxon>
        <taxon>CS clade</taxon>
        <taxon>Chlamydomonadales</taxon>
        <taxon>Haematococcaceae</taxon>
        <taxon>Haematococcus</taxon>
    </lineage>
</organism>
<sequence length="121" mass="13004">MCQGDRHQGWSSFSCRCLASTPYPHAWPGCRYFFSVSVCHCLASLTDGARPTFPDEGLLPFQVGARGSHAILVHVVMAEMPPCKASQGHPHLALEARDTVAAIKMLTSGIQSGAMAPWPVP</sequence>
<evidence type="ECO:0000313" key="2">
    <source>
        <dbReference type="Proteomes" id="UP000485058"/>
    </source>
</evidence>
<dbReference type="Proteomes" id="UP000485058">
    <property type="component" value="Unassembled WGS sequence"/>
</dbReference>
<dbReference type="AlphaFoldDB" id="A0A699ZS32"/>
<name>A0A699ZS32_HAELA</name>
<protein>
    <submittedName>
        <fullName evidence="1">Uncharacterized protein</fullName>
    </submittedName>
</protein>
<dbReference type="EMBL" id="BLLF01002821">
    <property type="protein sequence ID" value="GFH25463.1"/>
    <property type="molecule type" value="Genomic_DNA"/>
</dbReference>
<proteinExistence type="predicted"/>
<gene>
    <name evidence="1" type="ORF">HaLaN_23431</name>
</gene>